<organism evidence="2 3">
    <name type="scientific">Aplosporella prunicola CBS 121167</name>
    <dbReference type="NCBI Taxonomy" id="1176127"/>
    <lineage>
        <taxon>Eukaryota</taxon>
        <taxon>Fungi</taxon>
        <taxon>Dikarya</taxon>
        <taxon>Ascomycota</taxon>
        <taxon>Pezizomycotina</taxon>
        <taxon>Dothideomycetes</taxon>
        <taxon>Dothideomycetes incertae sedis</taxon>
        <taxon>Botryosphaeriales</taxon>
        <taxon>Aplosporellaceae</taxon>
        <taxon>Aplosporella</taxon>
    </lineage>
</organism>
<feature type="transmembrane region" description="Helical" evidence="1">
    <location>
        <begin position="94"/>
        <end position="114"/>
    </location>
</feature>
<dbReference type="EMBL" id="ML995490">
    <property type="protein sequence ID" value="KAF2140426.1"/>
    <property type="molecule type" value="Genomic_DNA"/>
</dbReference>
<reference evidence="2" key="1">
    <citation type="journal article" date="2020" name="Stud. Mycol.">
        <title>101 Dothideomycetes genomes: a test case for predicting lifestyles and emergence of pathogens.</title>
        <authorList>
            <person name="Haridas S."/>
            <person name="Albert R."/>
            <person name="Binder M."/>
            <person name="Bloem J."/>
            <person name="Labutti K."/>
            <person name="Salamov A."/>
            <person name="Andreopoulos B."/>
            <person name="Baker S."/>
            <person name="Barry K."/>
            <person name="Bills G."/>
            <person name="Bluhm B."/>
            <person name="Cannon C."/>
            <person name="Castanera R."/>
            <person name="Culley D."/>
            <person name="Daum C."/>
            <person name="Ezra D."/>
            <person name="Gonzalez J."/>
            <person name="Henrissat B."/>
            <person name="Kuo A."/>
            <person name="Liang C."/>
            <person name="Lipzen A."/>
            <person name="Lutzoni F."/>
            <person name="Magnuson J."/>
            <person name="Mondo S."/>
            <person name="Nolan M."/>
            <person name="Ohm R."/>
            <person name="Pangilinan J."/>
            <person name="Park H.-J."/>
            <person name="Ramirez L."/>
            <person name="Alfaro M."/>
            <person name="Sun H."/>
            <person name="Tritt A."/>
            <person name="Yoshinaga Y."/>
            <person name="Zwiers L.-H."/>
            <person name="Turgeon B."/>
            <person name="Goodwin S."/>
            <person name="Spatafora J."/>
            <person name="Crous P."/>
            <person name="Grigoriev I."/>
        </authorList>
    </citation>
    <scope>NUCLEOTIDE SEQUENCE</scope>
    <source>
        <strain evidence="2">CBS 121167</strain>
    </source>
</reference>
<feature type="transmembrane region" description="Helical" evidence="1">
    <location>
        <begin position="162"/>
        <end position="185"/>
    </location>
</feature>
<dbReference type="AlphaFoldDB" id="A0A6A6B8Y9"/>
<feature type="transmembrane region" description="Helical" evidence="1">
    <location>
        <begin position="543"/>
        <end position="564"/>
    </location>
</feature>
<feature type="transmembrane region" description="Helical" evidence="1">
    <location>
        <begin position="58"/>
        <end position="78"/>
    </location>
</feature>
<keyword evidence="3" id="KW-1185">Reference proteome</keyword>
<dbReference type="RefSeq" id="XP_033396139.1">
    <property type="nucleotide sequence ID" value="XM_033546841.1"/>
</dbReference>
<keyword evidence="1" id="KW-0472">Membrane</keyword>
<sequence length="1206" mass="133662">MTQSSPNNPVMAEGEPTPADSLLKANGMILAETSIPISDSKSTNEQMWTPFWLRRGTLAAFILSYILLIIGIVILLVVDRKSDGIATSESRLHYLWTYGPTAILSVLAAFWGQAEHRSKQMLPWGILRSRPSKASSTLFLDYVSETQIWALYKSLRSSHFPVVFSITVSLLIKILTLVSTGLLVLQYQTVSRGNKPVTALDSFNQSNYNLTSDDGLPLWDTVAMSIYNKSFPLGTSQKYAVPTLDFKNNMPKNNYTADIILPAFSADMACETAEVTRLSDCPDEETWEDDFITMQIHFTTPSCNFVKLWQWEDGCPSKSHNFRFMSSDFLSCNNSVEALRDGPEEELHAAFFTGRVAQGHEALHPLGELDTKHPTYLSVVVCKPSYTIAPATVSFDNEQSILSVQRTGDSSLPDQHLPDIAPINIIQRILRMTTIQGTAHHDGEYVTTWDALLSDVVNLQGVYSDKSEDDQFDSLFLILMIFLKRKLAASLMDPKILKDGLTDLFNTLAAQMAKSQLMVPDSQRYNATVHLTEQRIRVRELSFFWMLGILVVLIPLTAGLSVVAPRGVVSRDPGSIGGLATILARSHNLAKYLSGMGSAQISVMKKAFENASCTSQISHTEMGKTFSVEVSRFKESDQPQSEDAEGHRVKWWHPSSLTATHKFLVICLLVAIIVALELLLQQSLKHGGLMEVEDRGSIRYTWVYIPAAVMILVQLLVGMTGSSSNIMLVYHELRISPSTASRTLMNDPQSLLTLHAIYRSISQRHWAILAMSLALLLTPFLTIVTSGLYYAESSSATESVSLKIRDHLLPEPETDGSWEETSAFISYMLINNSISYPNWTRHGLVFPELSISSLSEAELSAMGPVNLTATVPALRPSLNCTFVQPDQMNRTYYTDDESGSFPTAEVDIYYASECNSTYISWDKGIWSIGYNASQNIANLESYTCPHDKVLLVAVYGSSYDLNATLCEGYLEQVNVETRFSLPNFDIISTNLVESTARRLPNGSVSLAYLMDVSGSMGIPRPLNGYSDLFTIMFELADNDGLRLEDLTGEKGFPKLVQQFEWYWRLMYPQVLNIGARKSSPIDTAPTLSATIIQPNHFRLQQSAASTRVLEALLGALVLCMAVSVWAMNNRAGEVLPKNPCSIGAAGSLIAGAAMLKEDVIPPGAEWCDDKELEKRGVFHGYLFSLGWWGEKGTEGRRYGVDIGKAE</sequence>
<name>A0A6A6B8Y9_9PEZI</name>
<dbReference type="Proteomes" id="UP000799438">
    <property type="component" value="Unassembled WGS sequence"/>
</dbReference>
<dbReference type="PANTHER" id="PTHR37544:SF3">
    <property type="entry name" value="SPRAY"/>
    <property type="match status" value="1"/>
</dbReference>
<protein>
    <submittedName>
        <fullName evidence="2">Uncharacterized protein</fullName>
    </submittedName>
</protein>
<evidence type="ECO:0000256" key="1">
    <source>
        <dbReference type="SAM" id="Phobius"/>
    </source>
</evidence>
<feature type="transmembrane region" description="Helical" evidence="1">
    <location>
        <begin position="701"/>
        <end position="721"/>
    </location>
</feature>
<keyword evidence="1" id="KW-1133">Transmembrane helix</keyword>
<proteinExistence type="predicted"/>
<dbReference type="PANTHER" id="PTHR37544">
    <property type="entry name" value="SPRAY-RELATED"/>
    <property type="match status" value="1"/>
</dbReference>
<feature type="transmembrane region" description="Helical" evidence="1">
    <location>
        <begin position="663"/>
        <end position="680"/>
    </location>
</feature>
<feature type="transmembrane region" description="Helical" evidence="1">
    <location>
        <begin position="766"/>
        <end position="791"/>
    </location>
</feature>
<evidence type="ECO:0000313" key="2">
    <source>
        <dbReference type="EMBL" id="KAF2140426.1"/>
    </source>
</evidence>
<dbReference type="GeneID" id="54304348"/>
<accession>A0A6A6B8Y9</accession>
<keyword evidence="1" id="KW-0812">Transmembrane</keyword>
<dbReference type="Pfam" id="PF11915">
    <property type="entry name" value="DUF3433"/>
    <property type="match status" value="2"/>
</dbReference>
<dbReference type="OrthoDB" id="3912677at2759"/>
<dbReference type="InterPro" id="IPR021840">
    <property type="entry name" value="DUF3433"/>
</dbReference>
<evidence type="ECO:0000313" key="3">
    <source>
        <dbReference type="Proteomes" id="UP000799438"/>
    </source>
</evidence>
<feature type="transmembrane region" description="Helical" evidence="1">
    <location>
        <begin position="1108"/>
        <end position="1127"/>
    </location>
</feature>
<gene>
    <name evidence="2" type="ORF">K452DRAFT_55747</name>
</gene>